<evidence type="ECO:0000256" key="9">
    <source>
        <dbReference type="ARBA" id="ARBA00040502"/>
    </source>
</evidence>
<dbReference type="EMBL" id="OU895878">
    <property type="protein sequence ID" value="CAG9803164.1"/>
    <property type="molecule type" value="Genomic_DNA"/>
</dbReference>
<evidence type="ECO:0000313" key="13">
    <source>
        <dbReference type="EMBL" id="CAG9803164.1"/>
    </source>
</evidence>
<evidence type="ECO:0000259" key="12">
    <source>
        <dbReference type="PROSITE" id="PS50141"/>
    </source>
</evidence>
<dbReference type="AlphaFoldDB" id="A0A9N9WRM0"/>
<comment type="cofactor">
    <cofactor evidence="5">
        <name>1D-myo-inositol hexakisphosphate</name>
        <dbReference type="ChEBI" id="CHEBI:58130"/>
    </cofactor>
</comment>
<evidence type="ECO:0000256" key="3">
    <source>
        <dbReference type="ARBA" id="ARBA00022801"/>
    </source>
</evidence>
<protein>
    <recommendedName>
        <fullName evidence="9">tRNA-specific adenosine deaminase 1</fullName>
        <ecNumber evidence="8">3.5.4.34</ecNumber>
    </recommendedName>
    <alternativeName>
        <fullName evidence="10">tRNA-specific adenosine-37 deaminase</fullName>
    </alternativeName>
</protein>
<keyword evidence="4" id="KW-0862">Zinc</keyword>
<dbReference type="SMART" id="SM00552">
    <property type="entry name" value="ADEAMc"/>
    <property type="match status" value="1"/>
</dbReference>
<evidence type="ECO:0000256" key="10">
    <source>
        <dbReference type="ARBA" id="ARBA00041760"/>
    </source>
</evidence>
<sequence length="409" mass="46945">MVMEQSDLANKISELCLNFYNKLPNGNKYKASEWTILSAICMQRDTDKFEIVSMGTGTKCIGANMLTANGDILNDSHAEVLARRAFIRFLLHQISCVKDNNSDAKSIFQLDEKSKRFKLMDNVKFHMFTTSTPCGDASIYATNDNHDEPDTKRVKLNDTLPDGFTGAKLMFDEDVEDPMEQTEGKIRIKPGKGDRTMSLSCSDKIARWNLVGIQGCMLSSLIHPIYVETIILADGTPYNQNAMERASWRRFVDAEKFLEFPFKLNKPKILIANNKMKFKFARNDKERINPSSNSIIYSQLPEKMRPIEVSVGGKRQGVTKKHLQSRKAHLKISKIELFTEYMSILSEFSELKSHLYSNAINFDDLCYNDIKSLPKNEYCVQWKRLREGLLPNWTTKNENLSNFKSYFCH</sequence>
<comment type="function">
    <text evidence="6">Specifically deaminates adenosine-37 to inosine in tRNA-Ala.</text>
</comment>
<comment type="similarity">
    <text evidence="7">Belongs to the ADAT1 family.</text>
</comment>
<evidence type="ECO:0000256" key="2">
    <source>
        <dbReference type="ARBA" id="ARBA00022723"/>
    </source>
</evidence>
<dbReference type="GO" id="GO:0043829">
    <property type="term" value="F:tRNA-specific adenosine-37 deaminase activity"/>
    <property type="evidence" value="ECO:0007669"/>
    <property type="project" value="UniProtKB-EC"/>
</dbReference>
<keyword evidence="1" id="KW-0819">tRNA processing</keyword>
<dbReference type="GO" id="GO:0008033">
    <property type="term" value="P:tRNA processing"/>
    <property type="evidence" value="ECO:0007669"/>
    <property type="project" value="UniProtKB-KW"/>
</dbReference>
<evidence type="ECO:0000313" key="14">
    <source>
        <dbReference type="Proteomes" id="UP001153620"/>
    </source>
</evidence>
<dbReference type="GO" id="GO:0003723">
    <property type="term" value="F:RNA binding"/>
    <property type="evidence" value="ECO:0007669"/>
    <property type="project" value="InterPro"/>
</dbReference>
<dbReference type="InterPro" id="IPR002466">
    <property type="entry name" value="A_deamin"/>
</dbReference>
<evidence type="ECO:0000256" key="6">
    <source>
        <dbReference type="ARBA" id="ARBA00037784"/>
    </source>
</evidence>
<evidence type="ECO:0000256" key="5">
    <source>
        <dbReference type="ARBA" id="ARBA00037026"/>
    </source>
</evidence>
<dbReference type="EC" id="3.5.4.34" evidence="8"/>
<keyword evidence="2" id="KW-0479">Metal-binding</keyword>
<dbReference type="PANTHER" id="PTHR46516:SF1">
    <property type="entry name" value="TRNA-SPECIFIC ADENOSINE DEAMINASE 1"/>
    <property type="match status" value="1"/>
</dbReference>
<dbReference type="PANTHER" id="PTHR46516">
    <property type="entry name" value="TRNA-SPECIFIC ADENOSINE DEAMINASE 1"/>
    <property type="match status" value="1"/>
</dbReference>
<feature type="domain" description="A to I editase" evidence="12">
    <location>
        <begin position="53"/>
        <end position="269"/>
    </location>
</feature>
<evidence type="ECO:0000256" key="8">
    <source>
        <dbReference type="ARBA" id="ARBA00038940"/>
    </source>
</evidence>
<dbReference type="Pfam" id="PF02137">
    <property type="entry name" value="A_deamin"/>
    <property type="match status" value="1"/>
</dbReference>
<dbReference type="Proteomes" id="UP001153620">
    <property type="component" value="Chromosome 2"/>
</dbReference>
<reference evidence="13" key="1">
    <citation type="submission" date="2022-01" db="EMBL/GenBank/DDBJ databases">
        <authorList>
            <person name="King R."/>
        </authorList>
    </citation>
    <scope>NUCLEOTIDE SEQUENCE</scope>
</reference>
<dbReference type="OrthoDB" id="416253at2759"/>
<organism evidence="13 14">
    <name type="scientific">Chironomus riparius</name>
    <dbReference type="NCBI Taxonomy" id="315576"/>
    <lineage>
        <taxon>Eukaryota</taxon>
        <taxon>Metazoa</taxon>
        <taxon>Ecdysozoa</taxon>
        <taxon>Arthropoda</taxon>
        <taxon>Hexapoda</taxon>
        <taxon>Insecta</taxon>
        <taxon>Pterygota</taxon>
        <taxon>Neoptera</taxon>
        <taxon>Endopterygota</taxon>
        <taxon>Diptera</taxon>
        <taxon>Nematocera</taxon>
        <taxon>Chironomoidea</taxon>
        <taxon>Chironomidae</taxon>
        <taxon>Chironominae</taxon>
        <taxon>Chironomus</taxon>
    </lineage>
</organism>
<proteinExistence type="inferred from homology"/>
<evidence type="ECO:0000256" key="7">
    <source>
        <dbReference type="ARBA" id="ARBA00038326"/>
    </source>
</evidence>
<comment type="catalytic activity">
    <reaction evidence="11">
        <text>adenosine(37) in tRNA(Ala) + H2O + H(+) = inosine(37) in tRNA(Ala) + NH4(+)</text>
        <dbReference type="Rhea" id="RHEA:50968"/>
        <dbReference type="Rhea" id="RHEA-COMP:12855"/>
        <dbReference type="Rhea" id="RHEA-COMP:12856"/>
        <dbReference type="ChEBI" id="CHEBI:15377"/>
        <dbReference type="ChEBI" id="CHEBI:15378"/>
        <dbReference type="ChEBI" id="CHEBI:28938"/>
        <dbReference type="ChEBI" id="CHEBI:74411"/>
        <dbReference type="ChEBI" id="CHEBI:82852"/>
        <dbReference type="EC" id="3.5.4.34"/>
    </reaction>
</comment>
<accession>A0A9N9WRM0</accession>
<keyword evidence="14" id="KW-1185">Reference proteome</keyword>
<gene>
    <name evidence="13" type="ORF">CHIRRI_LOCUS6065</name>
</gene>
<keyword evidence="3" id="KW-0378">Hydrolase</keyword>
<evidence type="ECO:0000256" key="4">
    <source>
        <dbReference type="ARBA" id="ARBA00022833"/>
    </source>
</evidence>
<dbReference type="GO" id="GO:0046872">
    <property type="term" value="F:metal ion binding"/>
    <property type="evidence" value="ECO:0007669"/>
    <property type="project" value="UniProtKB-KW"/>
</dbReference>
<evidence type="ECO:0000256" key="1">
    <source>
        <dbReference type="ARBA" id="ARBA00022694"/>
    </source>
</evidence>
<name>A0A9N9WRM0_9DIPT</name>
<evidence type="ECO:0000256" key="11">
    <source>
        <dbReference type="ARBA" id="ARBA00047635"/>
    </source>
</evidence>
<dbReference type="PROSITE" id="PS50141">
    <property type="entry name" value="A_DEAMIN_EDITASE"/>
    <property type="match status" value="1"/>
</dbReference>
<reference evidence="13" key="2">
    <citation type="submission" date="2022-10" db="EMBL/GenBank/DDBJ databases">
        <authorList>
            <consortium name="ENA_rothamsted_submissions"/>
            <consortium name="culmorum"/>
            <person name="King R."/>
        </authorList>
    </citation>
    <scope>NUCLEOTIDE SEQUENCE</scope>
</reference>